<dbReference type="Proteomes" id="UP000346198">
    <property type="component" value="Unassembled WGS sequence"/>
</dbReference>
<evidence type="ECO:0000313" key="2">
    <source>
        <dbReference type="EMBL" id="VGO21525.1"/>
    </source>
</evidence>
<sequence length="83" mass="9438">MSHKEVKKSIAELKSELAQTPEETSQFEEKLEQAKDGIERYTPEAVQELVQTLQREAEEFEVEHPRITALINQVTTALSNLGI</sequence>
<organism evidence="2 3">
    <name type="scientific">Pontiella sulfatireligans</name>
    <dbReference type="NCBI Taxonomy" id="2750658"/>
    <lineage>
        <taxon>Bacteria</taxon>
        <taxon>Pseudomonadati</taxon>
        <taxon>Kiritimatiellota</taxon>
        <taxon>Kiritimatiellia</taxon>
        <taxon>Kiritimatiellales</taxon>
        <taxon>Pontiellaceae</taxon>
        <taxon>Pontiella</taxon>
    </lineage>
</organism>
<dbReference type="RefSeq" id="WP_136062977.1">
    <property type="nucleotide sequence ID" value="NZ_CAAHFH010000002.1"/>
</dbReference>
<reference evidence="2 3" key="1">
    <citation type="submission" date="2019-04" db="EMBL/GenBank/DDBJ databases">
        <authorList>
            <person name="Van Vliet M D."/>
        </authorList>
    </citation>
    <scope>NUCLEOTIDE SEQUENCE [LARGE SCALE GENOMIC DNA]</scope>
    <source>
        <strain evidence="2 3">F21</strain>
    </source>
</reference>
<evidence type="ECO:0008006" key="4">
    <source>
        <dbReference type="Google" id="ProtNLM"/>
    </source>
</evidence>
<accession>A0A6C2UMN3</accession>
<dbReference type="InterPro" id="IPR025516">
    <property type="entry name" value="DUF4404"/>
</dbReference>
<protein>
    <recommendedName>
        <fullName evidence="4">Chromosome partition protein Smc</fullName>
    </recommendedName>
</protein>
<feature type="region of interest" description="Disordered" evidence="1">
    <location>
        <begin position="1"/>
        <end position="26"/>
    </location>
</feature>
<proteinExistence type="predicted"/>
<dbReference type="AlphaFoldDB" id="A0A6C2UMN3"/>
<dbReference type="EMBL" id="CAAHFH010000002">
    <property type="protein sequence ID" value="VGO21525.1"/>
    <property type="molecule type" value="Genomic_DNA"/>
</dbReference>
<evidence type="ECO:0000256" key="1">
    <source>
        <dbReference type="SAM" id="MobiDB-lite"/>
    </source>
</evidence>
<evidence type="ECO:0000313" key="3">
    <source>
        <dbReference type="Proteomes" id="UP000346198"/>
    </source>
</evidence>
<gene>
    <name evidence="2" type="ORF">SCARR_03599</name>
</gene>
<dbReference type="Pfam" id="PF14357">
    <property type="entry name" value="DUF4404"/>
    <property type="match status" value="1"/>
</dbReference>
<name>A0A6C2UMN3_9BACT</name>
<keyword evidence="3" id="KW-1185">Reference proteome</keyword>